<protein>
    <submittedName>
        <fullName evidence="2">Uncharacterized protein</fullName>
    </submittedName>
</protein>
<feature type="transmembrane region" description="Helical" evidence="1">
    <location>
        <begin position="55"/>
        <end position="75"/>
    </location>
</feature>
<proteinExistence type="predicted"/>
<evidence type="ECO:0000313" key="3">
    <source>
        <dbReference type="Proteomes" id="UP001200145"/>
    </source>
</evidence>
<name>A0ABS9BNI9_9BACT</name>
<dbReference type="RefSeq" id="WP_234868030.1">
    <property type="nucleotide sequence ID" value="NZ_JAKEVY010000005.1"/>
</dbReference>
<reference evidence="2 3" key="1">
    <citation type="submission" date="2022-01" db="EMBL/GenBank/DDBJ databases">
        <title>Flavihumibacter sp. nov., isolated from sediment of a river.</title>
        <authorList>
            <person name="Liu H."/>
        </authorList>
    </citation>
    <scope>NUCLEOTIDE SEQUENCE [LARGE SCALE GENOMIC DNA]</scope>
    <source>
        <strain evidence="2 3">RY-1</strain>
    </source>
</reference>
<comment type="caution">
    <text evidence="2">The sequence shown here is derived from an EMBL/GenBank/DDBJ whole genome shotgun (WGS) entry which is preliminary data.</text>
</comment>
<feature type="transmembrane region" description="Helical" evidence="1">
    <location>
        <begin position="20"/>
        <end position="43"/>
    </location>
</feature>
<feature type="transmembrane region" description="Helical" evidence="1">
    <location>
        <begin position="87"/>
        <end position="109"/>
    </location>
</feature>
<keyword evidence="3" id="KW-1185">Reference proteome</keyword>
<keyword evidence="1" id="KW-1133">Transmembrane helix</keyword>
<evidence type="ECO:0000256" key="1">
    <source>
        <dbReference type="SAM" id="Phobius"/>
    </source>
</evidence>
<sequence>MIRRYFQQLLSKEFPDWFRLINLCLVLPIIAWPFVFFLTIFMFDAPDSDTRSNVLLFFAINAYPVYLLPLAYYNSRLFQKNRILGSILPVLMILFILVAAGLLVFLIGWEHYQARIH</sequence>
<evidence type="ECO:0000313" key="2">
    <source>
        <dbReference type="EMBL" id="MCF1716673.1"/>
    </source>
</evidence>
<keyword evidence="1" id="KW-0472">Membrane</keyword>
<keyword evidence="1" id="KW-0812">Transmembrane</keyword>
<gene>
    <name evidence="2" type="ORF">L0U88_18675</name>
</gene>
<dbReference type="Proteomes" id="UP001200145">
    <property type="component" value="Unassembled WGS sequence"/>
</dbReference>
<organism evidence="2 3">
    <name type="scientific">Flavihumibacter fluminis</name>
    <dbReference type="NCBI Taxonomy" id="2909236"/>
    <lineage>
        <taxon>Bacteria</taxon>
        <taxon>Pseudomonadati</taxon>
        <taxon>Bacteroidota</taxon>
        <taxon>Chitinophagia</taxon>
        <taxon>Chitinophagales</taxon>
        <taxon>Chitinophagaceae</taxon>
        <taxon>Flavihumibacter</taxon>
    </lineage>
</organism>
<dbReference type="EMBL" id="JAKEVY010000005">
    <property type="protein sequence ID" value="MCF1716673.1"/>
    <property type="molecule type" value="Genomic_DNA"/>
</dbReference>
<accession>A0ABS9BNI9</accession>